<comment type="subcellular location">
    <subcellularLocation>
        <location evidence="1">Membrane</location>
        <topology evidence="1">Multi-pass membrane protein</topology>
    </subcellularLocation>
</comment>
<accession>A0A0H5SIV2</accession>
<dbReference type="GO" id="GO:0008360">
    <property type="term" value="P:regulation of cell shape"/>
    <property type="evidence" value="ECO:0007669"/>
    <property type="project" value="UniProtKB-KW"/>
</dbReference>
<dbReference type="PANTHER" id="PTHR30474">
    <property type="entry name" value="CELL CYCLE PROTEIN"/>
    <property type="match status" value="1"/>
</dbReference>
<organism evidence="7 8">
    <name type="scientific">Herbinix hemicellulosilytica</name>
    <dbReference type="NCBI Taxonomy" id="1564487"/>
    <lineage>
        <taxon>Bacteria</taxon>
        <taxon>Bacillati</taxon>
        <taxon>Bacillota</taxon>
        <taxon>Clostridia</taxon>
        <taxon>Lachnospirales</taxon>
        <taxon>Lachnospiraceae</taxon>
        <taxon>Herbinix</taxon>
    </lineage>
</organism>
<dbReference type="EMBL" id="CVTD020000024">
    <property type="protein sequence ID" value="CRZ35442.1"/>
    <property type="molecule type" value="Genomic_DNA"/>
</dbReference>
<dbReference type="Proteomes" id="UP000236497">
    <property type="component" value="Unassembled WGS sequence"/>
</dbReference>
<evidence type="ECO:0000313" key="7">
    <source>
        <dbReference type="EMBL" id="CRZ35442.1"/>
    </source>
</evidence>
<dbReference type="NCBIfam" id="NF038403">
    <property type="entry name" value="perm_prefix_1"/>
    <property type="match status" value="1"/>
</dbReference>
<gene>
    <name evidence="7" type="ORF">HHT355_2251</name>
</gene>
<feature type="transmembrane region" description="Helical" evidence="6">
    <location>
        <begin position="368"/>
        <end position="389"/>
    </location>
</feature>
<dbReference type="InterPro" id="IPR047928">
    <property type="entry name" value="Perm_prefix_1"/>
</dbReference>
<feature type="transmembrane region" description="Helical" evidence="6">
    <location>
        <begin position="247"/>
        <end position="268"/>
    </location>
</feature>
<feature type="transmembrane region" description="Helical" evidence="6">
    <location>
        <begin position="134"/>
        <end position="151"/>
    </location>
</feature>
<evidence type="ECO:0000256" key="3">
    <source>
        <dbReference type="ARBA" id="ARBA00022960"/>
    </source>
</evidence>
<evidence type="ECO:0000256" key="6">
    <source>
        <dbReference type="SAM" id="Phobius"/>
    </source>
</evidence>
<reference evidence="7 8" key="1">
    <citation type="submission" date="2015-06" db="EMBL/GenBank/DDBJ databases">
        <authorList>
            <person name="Wibberg Daniel"/>
        </authorList>
    </citation>
    <scope>NUCLEOTIDE SEQUENCE [LARGE SCALE GENOMIC DNA]</scope>
    <source>
        <strain evidence="7 8">T3/55T</strain>
    </source>
</reference>
<dbReference type="InterPro" id="IPR001182">
    <property type="entry name" value="FtsW/RodA"/>
</dbReference>
<dbReference type="GO" id="GO:0005886">
    <property type="term" value="C:plasma membrane"/>
    <property type="evidence" value="ECO:0007669"/>
    <property type="project" value="TreeGrafter"/>
</dbReference>
<dbReference type="GO" id="GO:0051301">
    <property type="term" value="P:cell division"/>
    <property type="evidence" value="ECO:0007669"/>
    <property type="project" value="InterPro"/>
</dbReference>
<keyword evidence="5 6" id="KW-0472">Membrane</keyword>
<feature type="transmembrane region" description="Helical" evidence="6">
    <location>
        <begin position="404"/>
        <end position="426"/>
    </location>
</feature>
<evidence type="ECO:0000256" key="4">
    <source>
        <dbReference type="ARBA" id="ARBA00022989"/>
    </source>
</evidence>
<dbReference type="GO" id="GO:0015648">
    <property type="term" value="F:lipid-linked peptidoglycan transporter activity"/>
    <property type="evidence" value="ECO:0007669"/>
    <property type="project" value="TreeGrafter"/>
</dbReference>
<protein>
    <submittedName>
        <fullName evidence="7">Putative membrane protein</fullName>
    </submittedName>
</protein>
<feature type="transmembrane region" description="Helical" evidence="6">
    <location>
        <begin position="220"/>
        <end position="240"/>
    </location>
</feature>
<sequence length="452" mass="50869">MNPYDEIKAYSKTVCEQIRWKKAHKVIAEEIENHICDQRDAYILQGDDEITATKKAILQMGDAVSVGMELDRIHRPKPQWIMISLTALLMLIGALANYFIDKSEYTLFCFAPYIIALTVFLICYFLDFTVLGRYAGYIYLLVLAFSAFQILLGKSVGGRMYYSTGRFTVSLSYLTLIFPLAYALLFYSLRHMNYKGIVLCEIGFVLFAVVLLLIPSFFGFIIFSITAFANFYICALKGWFGFDKKQGLLLALIIPISAVILALVYIIINPGFLTGITFAFNPYNESDGYGYLSCLIRDLLVNSKFVGKGSVPYRFESNIPEIPFAKTDYILTAITYNFGWIAFIVIIAVILAFSVLGIYYVTRQRSVLGTLLSLSIILTLILQASLYIINNLGFGIIPEVSMPLISYGKTALVINSSMIGFMLSVFRTGDIIKDSSISLLKPQSRIFMKMEN</sequence>
<evidence type="ECO:0000256" key="5">
    <source>
        <dbReference type="ARBA" id="ARBA00023136"/>
    </source>
</evidence>
<dbReference type="Pfam" id="PF01098">
    <property type="entry name" value="FTSW_RODA_SPOVE"/>
    <property type="match status" value="1"/>
</dbReference>
<feature type="transmembrane region" description="Helical" evidence="6">
    <location>
        <begin position="80"/>
        <end position="99"/>
    </location>
</feature>
<dbReference type="RefSeq" id="WP_103203520.1">
    <property type="nucleotide sequence ID" value="NZ_CVTD020000024.1"/>
</dbReference>
<feature type="transmembrane region" description="Helical" evidence="6">
    <location>
        <begin position="105"/>
        <end position="127"/>
    </location>
</feature>
<proteinExistence type="predicted"/>
<dbReference type="AlphaFoldDB" id="A0A0H5SIV2"/>
<dbReference type="OrthoDB" id="9802195at2"/>
<keyword evidence="8" id="KW-1185">Reference proteome</keyword>
<dbReference type="GO" id="GO:0032153">
    <property type="term" value="C:cell division site"/>
    <property type="evidence" value="ECO:0007669"/>
    <property type="project" value="TreeGrafter"/>
</dbReference>
<dbReference type="PANTHER" id="PTHR30474:SF1">
    <property type="entry name" value="PEPTIDOGLYCAN GLYCOSYLTRANSFERASE MRDB"/>
    <property type="match status" value="1"/>
</dbReference>
<name>A0A0H5SIV2_HERHM</name>
<keyword evidence="4 6" id="KW-1133">Transmembrane helix</keyword>
<evidence type="ECO:0000256" key="1">
    <source>
        <dbReference type="ARBA" id="ARBA00004141"/>
    </source>
</evidence>
<feature type="transmembrane region" description="Helical" evidence="6">
    <location>
        <begin position="171"/>
        <end position="189"/>
    </location>
</feature>
<feature type="transmembrane region" description="Helical" evidence="6">
    <location>
        <begin position="338"/>
        <end position="361"/>
    </location>
</feature>
<feature type="transmembrane region" description="Helical" evidence="6">
    <location>
        <begin position="196"/>
        <end position="214"/>
    </location>
</feature>
<evidence type="ECO:0000256" key="2">
    <source>
        <dbReference type="ARBA" id="ARBA00022692"/>
    </source>
</evidence>
<evidence type="ECO:0000313" key="8">
    <source>
        <dbReference type="Proteomes" id="UP000236497"/>
    </source>
</evidence>
<keyword evidence="3" id="KW-0133">Cell shape</keyword>
<keyword evidence="2 6" id="KW-0812">Transmembrane</keyword>